<gene>
    <name evidence="1" type="ORF">H8F21_14365</name>
</gene>
<sequence>MRNRSPQANPAPADEQEQLLALHNTGHCGVSVTANYDPEQWERCQNILSQATTHVVLKDAP</sequence>
<dbReference type="EMBL" id="JACOPV010000008">
    <property type="protein sequence ID" value="MBM5458748.1"/>
    <property type="molecule type" value="Genomic_DNA"/>
</dbReference>
<evidence type="ECO:0000313" key="1">
    <source>
        <dbReference type="EMBL" id="MBM5458748.1"/>
    </source>
</evidence>
<comment type="caution">
    <text evidence="1">The sequence shown here is derived from an EMBL/GenBank/DDBJ whole genome shotgun (WGS) entry which is preliminary data.</text>
</comment>
<dbReference type="Proteomes" id="UP000745663">
    <property type="component" value="Unassembled WGS sequence"/>
</dbReference>
<dbReference type="RefSeq" id="WP_203584684.1">
    <property type="nucleotide sequence ID" value="NZ_JACOPV010000008.1"/>
</dbReference>
<reference evidence="1 2" key="1">
    <citation type="submission" date="2020-08" db="EMBL/GenBank/DDBJ databases">
        <title>Description of novel Pseudomonas species.</title>
        <authorList>
            <person name="Duman M."/>
            <person name="Mulet M."/>
            <person name="Altun S."/>
            <person name="Saticioglu I.B."/>
            <person name="Lalucat J."/>
            <person name="Garcia-Valdes E."/>
        </authorList>
    </citation>
    <scope>NUCLEOTIDE SEQUENCE [LARGE SCALE GENOMIC DNA]</scope>
    <source>
        <strain evidence="1 2">P66</strain>
    </source>
</reference>
<name>A0ABS2BYQ2_9PSED</name>
<organism evidence="1 2">
    <name type="scientific">Pseudomonas arcuscaelestis</name>
    <dbReference type="NCBI Taxonomy" id="2710591"/>
    <lineage>
        <taxon>Bacteria</taxon>
        <taxon>Pseudomonadati</taxon>
        <taxon>Pseudomonadota</taxon>
        <taxon>Gammaproteobacteria</taxon>
        <taxon>Pseudomonadales</taxon>
        <taxon>Pseudomonadaceae</taxon>
        <taxon>Pseudomonas</taxon>
    </lineage>
</organism>
<evidence type="ECO:0000313" key="2">
    <source>
        <dbReference type="Proteomes" id="UP000745663"/>
    </source>
</evidence>
<protein>
    <submittedName>
        <fullName evidence="1">Uncharacterized protein</fullName>
    </submittedName>
</protein>
<proteinExistence type="predicted"/>
<keyword evidence="2" id="KW-1185">Reference proteome</keyword>
<accession>A0ABS2BYQ2</accession>